<evidence type="ECO:0000256" key="2">
    <source>
        <dbReference type="SAM" id="Phobius"/>
    </source>
</evidence>
<sequence>MSDTPKQHTLKISNGASSSGRNVIDINSLKVANAVDTVQIPGPTSSSSPPKSHTVAIAVGVSVGAVVLIAVLIFLWRWFNSRRGHQKQEYDLVRPRPYGPNGPSGSPMTSVVFNSIHSTADRLSQQFRTPTKRISMGSTENLMLDIRQGQDVEMSVPTNRTMESGDVEPPTSPQATLAPDDYEGGSILVPQQTLDSRSSRYLSRTPTLILGGRKPSRSTTLETLCGDDPDGVPLLDPSLPPRLPSLAFSPSPTMIAFPRMSRIPSGRLSRPGSRISPSGPREPRNRSIRIPSIHTTNPPASFLHMSRSSQSTAGQTTTTSSS</sequence>
<dbReference type="Proteomes" id="UP001385951">
    <property type="component" value="Unassembled WGS sequence"/>
</dbReference>
<accession>A0AAW0H0F7</accession>
<feature type="transmembrane region" description="Helical" evidence="2">
    <location>
        <begin position="55"/>
        <end position="79"/>
    </location>
</feature>
<name>A0AAW0H0F7_9APHY</name>
<keyword evidence="4" id="KW-1185">Reference proteome</keyword>
<evidence type="ECO:0000313" key="4">
    <source>
        <dbReference type="Proteomes" id="UP001385951"/>
    </source>
</evidence>
<keyword evidence="2" id="KW-0472">Membrane</keyword>
<reference evidence="3 4" key="1">
    <citation type="submission" date="2022-09" db="EMBL/GenBank/DDBJ databases">
        <authorList>
            <person name="Palmer J.M."/>
        </authorList>
    </citation>
    <scope>NUCLEOTIDE SEQUENCE [LARGE SCALE GENOMIC DNA]</scope>
    <source>
        <strain evidence="3 4">DSM 7382</strain>
    </source>
</reference>
<proteinExistence type="predicted"/>
<evidence type="ECO:0000256" key="1">
    <source>
        <dbReference type="SAM" id="MobiDB-lite"/>
    </source>
</evidence>
<feature type="compositionally biased region" description="Low complexity" evidence="1">
    <location>
        <begin position="261"/>
        <end position="279"/>
    </location>
</feature>
<protein>
    <submittedName>
        <fullName evidence="3">Uncharacterized protein</fullName>
    </submittedName>
</protein>
<gene>
    <name evidence="3" type="ORF">QCA50_001087</name>
</gene>
<evidence type="ECO:0000313" key="3">
    <source>
        <dbReference type="EMBL" id="KAK7696430.1"/>
    </source>
</evidence>
<dbReference type="EMBL" id="JASBNA010000001">
    <property type="protein sequence ID" value="KAK7696430.1"/>
    <property type="molecule type" value="Genomic_DNA"/>
</dbReference>
<keyword evidence="2" id="KW-1133">Transmembrane helix</keyword>
<organism evidence="3 4">
    <name type="scientific">Cerrena zonata</name>
    <dbReference type="NCBI Taxonomy" id="2478898"/>
    <lineage>
        <taxon>Eukaryota</taxon>
        <taxon>Fungi</taxon>
        <taxon>Dikarya</taxon>
        <taxon>Basidiomycota</taxon>
        <taxon>Agaricomycotina</taxon>
        <taxon>Agaricomycetes</taxon>
        <taxon>Polyporales</taxon>
        <taxon>Cerrenaceae</taxon>
        <taxon>Cerrena</taxon>
    </lineage>
</organism>
<dbReference type="AlphaFoldDB" id="A0AAW0H0F7"/>
<comment type="caution">
    <text evidence="3">The sequence shown here is derived from an EMBL/GenBank/DDBJ whole genome shotgun (WGS) entry which is preliminary data.</text>
</comment>
<feature type="compositionally biased region" description="Low complexity" evidence="1">
    <location>
        <begin position="306"/>
        <end position="322"/>
    </location>
</feature>
<feature type="region of interest" description="Disordered" evidence="1">
    <location>
        <begin position="259"/>
        <end position="322"/>
    </location>
</feature>
<keyword evidence="2" id="KW-0812">Transmembrane</keyword>